<organism evidence="2 3">
    <name type="scientific">Gonapodya prolifera (strain JEL478)</name>
    <name type="common">Monoblepharis prolifera</name>
    <dbReference type="NCBI Taxonomy" id="1344416"/>
    <lineage>
        <taxon>Eukaryota</taxon>
        <taxon>Fungi</taxon>
        <taxon>Fungi incertae sedis</taxon>
        <taxon>Chytridiomycota</taxon>
        <taxon>Chytridiomycota incertae sedis</taxon>
        <taxon>Monoblepharidomycetes</taxon>
        <taxon>Monoblepharidales</taxon>
        <taxon>Gonapodyaceae</taxon>
        <taxon>Gonapodya</taxon>
    </lineage>
</organism>
<feature type="compositionally biased region" description="Basic and acidic residues" evidence="1">
    <location>
        <begin position="34"/>
        <end position="50"/>
    </location>
</feature>
<feature type="compositionally biased region" description="Low complexity" evidence="1">
    <location>
        <begin position="315"/>
        <end position="325"/>
    </location>
</feature>
<dbReference type="EMBL" id="KQ965768">
    <property type="protein sequence ID" value="KXS14499.1"/>
    <property type="molecule type" value="Genomic_DNA"/>
</dbReference>
<feature type="compositionally biased region" description="Basic residues" evidence="1">
    <location>
        <begin position="687"/>
        <end position="697"/>
    </location>
</feature>
<feature type="compositionally biased region" description="Basic and acidic residues" evidence="1">
    <location>
        <begin position="151"/>
        <end position="238"/>
    </location>
</feature>
<dbReference type="AlphaFoldDB" id="A0A139ACV3"/>
<evidence type="ECO:0000313" key="2">
    <source>
        <dbReference type="EMBL" id="KXS14499.1"/>
    </source>
</evidence>
<protein>
    <submittedName>
        <fullName evidence="2">Uncharacterized protein</fullName>
    </submittedName>
</protein>
<feature type="compositionally biased region" description="Basic and acidic residues" evidence="1">
    <location>
        <begin position="249"/>
        <end position="288"/>
    </location>
</feature>
<feature type="compositionally biased region" description="Low complexity" evidence="1">
    <location>
        <begin position="338"/>
        <end position="347"/>
    </location>
</feature>
<feature type="region of interest" description="Disordered" evidence="1">
    <location>
        <begin position="750"/>
        <end position="776"/>
    </location>
</feature>
<keyword evidence="3" id="KW-1185">Reference proteome</keyword>
<feature type="compositionally biased region" description="Polar residues" evidence="1">
    <location>
        <begin position="817"/>
        <end position="826"/>
    </location>
</feature>
<sequence length="840" mass="90431">MSETENAGWAKDRNKAAPLPGKDKFGNLKSRWQSHTDTHIAKQRVLKGERPAGISPPPDQAPDWYTPNAGDGPAPPAVGSKIPVSSARKEGGQAASAADGPSEGRSTPEKHVPTGAKQAPSALRAQFETKMNSHAQKQKVLSGAMSAKAQAAEKAKREAEEAAARARQEEEERIRKAEEDARLEAEREAAAREEAERLAREEAERVARAEAARVARAEAERVAKAEAEAREMAREAASARKARSSSRPPEGRDGRDGRSRSQSRTRDDERTVEWDDRDDRGAREERGGRNPRSSSRAPDARNARSRSRAPEGGLSSRARSSSRAPPSEPDWSSEDGSEPTSPAASESSRGEFGGRKVVHHVSGRHSVATSVSEGEYAYETSSESGGRRRRRRTGMSESETDEPEETTPTAEHAPVPWDEMLSSAGVGRMDSRQAAYSLGGRKGAPTPPAKDGPSGRPPIAPSSEPFKALPPFPPSAAAAAAYAASIYEPPPRGSSEAASAAADIAAIAAAASLQAPASSLPALAKKISTEQLSQYLGTGPLYSSYERPSLRSQASREKLAPTAENSGSTMKRQRSYNHLTREAAQLGDLPTSPISFVGIRPFARDGEVSAPIVATDRFGTSSSNEVGRIWVSRASRTEGLPRELAKKGAVTPKLVSVKVDVNAWYPPSSRQASVEAVESARALAAKTARRTSRRGKTRAYSSTSEYPAVRRMKADRTFTDPEPVREQDDDWDAWADEVLDEVVAAAAKAAEADVPRGRGQTREVRMEESPRETVNGEKGWKKWRFFSRVTRVMTKGFGRKRSKTPERSTGSRGGSVASITHGTGSRSPKVKTGFFGRRAK</sequence>
<evidence type="ECO:0000256" key="1">
    <source>
        <dbReference type="SAM" id="MobiDB-lite"/>
    </source>
</evidence>
<feature type="region of interest" description="Disordered" evidence="1">
    <location>
        <begin position="546"/>
        <end position="577"/>
    </location>
</feature>
<dbReference type="OrthoDB" id="10604796at2759"/>
<feature type="region of interest" description="Disordered" evidence="1">
    <location>
        <begin position="796"/>
        <end position="840"/>
    </location>
</feature>
<feature type="compositionally biased region" description="Basic and acidic residues" evidence="1">
    <location>
        <begin position="10"/>
        <end position="26"/>
    </location>
</feature>
<feature type="compositionally biased region" description="Low complexity" evidence="1">
    <location>
        <begin position="406"/>
        <end position="416"/>
    </location>
</feature>
<name>A0A139ACV3_GONPJ</name>
<reference evidence="2 3" key="1">
    <citation type="journal article" date="2015" name="Genome Biol. Evol.">
        <title>Phylogenomic analyses indicate that early fungi evolved digesting cell walls of algal ancestors of land plants.</title>
        <authorList>
            <person name="Chang Y."/>
            <person name="Wang S."/>
            <person name="Sekimoto S."/>
            <person name="Aerts A.L."/>
            <person name="Choi C."/>
            <person name="Clum A."/>
            <person name="LaButti K.M."/>
            <person name="Lindquist E.A."/>
            <person name="Yee Ngan C."/>
            <person name="Ohm R.A."/>
            <person name="Salamov A.A."/>
            <person name="Grigoriev I.V."/>
            <person name="Spatafora J.W."/>
            <person name="Berbee M.L."/>
        </authorList>
    </citation>
    <scope>NUCLEOTIDE SEQUENCE [LARGE SCALE GENOMIC DNA]</scope>
    <source>
        <strain evidence="2 3">JEL478</strain>
    </source>
</reference>
<feature type="region of interest" description="Disordered" evidence="1">
    <location>
        <begin position="1"/>
        <end position="473"/>
    </location>
</feature>
<gene>
    <name evidence="2" type="ORF">M427DRAFT_32970</name>
</gene>
<accession>A0A139ACV3</accession>
<feature type="region of interest" description="Disordered" evidence="1">
    <location>
        <begin position="686"/>
        <end position="705"/>
    </location>
</feature>
<dbReference type="Proteomes" id="UP000070544">
    <property type="component" value="Unassembled WGS sequence"/>
</dbReference>
<proteinExistence type="predicted"/>
<feature type="compositionally biased region" description="Pro residues" evidence="1">
    <location>
        <begin position="445"/>
        <end position="460"/>
    </location>
</feature>
<evidence type="ECO:0000313" key="3">
    <source>
        <dbReference type="Proteomes" id="UP000070544"/>
    </source>
</evidence>